<evidence type="ECO:0000256" key="1">
    <source>
        <dbReference type="ARBA" id="ARBA00005772"/>
    </source>
</evidence>
<evidence type="ECO:0000313" key="7">
    <source>
        <dbReference type="EMBL" id="MDG3496835.1"/>
    </source>
</evidence>
<dbReference type="AlphaFoldDB" id="A0A9X4MEE3"/>
<comment type="similarity">
    <text evidence="1">Belongs to the CRISPR-associated Csm4 family.</text>
</comment>
<reference evidence="7" key="1">
    <citation type="submission" date="2019-05" db="EMBL/GenBank/DDBJ databases">
        <title>Whole genome sequencing of Pseudanabaena catenata USMAC16.</title>
        <authorList>
            <person name="Khan Z."/>
            <person name="Omar W.M."/>
            <person name="Convey P."/>
            <person name="Merican F."/>
            <person name="Najimudin N."/>
        </authorList>
    </citation>
    <scope>NUCLEOTIDE SEQUENCE</scope>
    <source>
        <strain evidence="7">USMAC16</strain>
    </source>
</reference>
<evidence type="ECO:0000256" key="3">
    <source>
        <dbReference type="ARBA" id="ARBA00022884"/>
    </source>
</evidence>
<evidence type="ECO:0000259" key="5">
    <source>
        <dbReference type="Pfam" id="PF03787"/>
    </source>
</evidence>
<dbReference type="InterPro" id="IPR005510">
    <property type="entry name" value="Csm4"/>
</dbReference>
<keyword evidence="4" id="KW-0051">Antiviral defense</keyword>
<keyword evidence="3" id="KW-0694">RNA-binding</keyword>
<keyword evidence="8" id="KW-1185">Reference proteome</keyword>
<feature type="domain" description="Csm4 C-terminal" evidence="6">
    <location>
        <begin position="253"/>
        <end position="320"/>
    </location>
</feature>
<comment type="caution">
    <text evidence="7">The sequence shown here is derived from an EMBL/GenBank/DDBJ whole genome shotgun (WGS) entry which is preliminary data.</text>
</comment>
<evidence type="ECO:0000256" key="2">
    <source>
        <dbReference type="ARBA" id="ARBA00016109"/>
    </source>
</evidence>
<dbReference type="GO" id="GO:0003723">
    <property type="term" value="F:RNA binding"/>
    <property type="evidence" value="ECO:0007669"/>
    <property type="project" value="UniProtKB-KW"/>
</dbReference>
<dbReference type="NCBIfam" id="TIGR01903">
    <property type="entry name" value="cas5_csm4"/>
    <property type="match status" value="1"/>
</dbReference>
<evidence type="ECO:0000259" key="6">
    <source>
        <dbReference type="Pfam" id="PF17953"/>
    </source>
</evidence>
<evidence type="ECO:0000313" key="8">
    <source>
        <dbReference type="Proteomes" id="UP001152872"/>
    </source>
</evidence>
<dbReference type="InterPro" id="IPR040932">
    <property type="entry name" value="Csm4_C"/>
</dbReference>
<dbReference type="Pfam" id="PF03787">
    <property type="entry name" value="RAMPs"/>
    <property type="match status" value="1"/>
</dbReference>
<dbReference type="Pfam" id="PF17953">
    <property type="entry name" value="Csm4_C"/>
    <property type="match status" value="1"/>
</dbReference>
<accession>A0A9X4MEE3</accession>
<name>A0A9X4MEE3_9CYAN</name>
<dbReference type="RefSeq" id="WP_009629028.1">
    <property type="nucleotide sequence ID" value="NZ_VBTY01000235.1"/>
</dbReference>
<proteinExistence type="inferred from homology"/>
<dbReference type="InterPro" id="IPR005537">
    <property type="entry name" value="RAMP_III_fam"/>
</dbReference>
<evidence type="ECO:0000256" key="4">
    <source>
        <dbReference type="ARBA" id="ARBA00023118"/>
    </source>
</evidence>
<organism evidence="7 8">
    <name type="scientific">Pseudanabaena catenata USMAC16</name>
    <dbReference type="NCBI Taxonomy" id="1855837"/>
    <lineage>
        <taxon>Bacteria</taxon>
        <taxon>Bacillati</taxon>
        <taxon>Cyanobacteriota</taxon>
        <taxon>Cyanophyceae</taxon>
        <taxon>Pseudanabaenales</taxon>
        <taxon>Pseudanabaenaceae</taxon>
        <taxon>Pseudanabaena</taxon>
    </lineage>
</organism>
<dbReference type="EMBL" id="VBTY01000235">
    <property type="protein sequence ID" value="MDG3496835.1"/>
    <property type="molecule type" value="Genomic_DNA"/>
</dbReference>
<sequence>MSKWKLVKLDFKNNPAHFGELGIGMEETSERVRSDTLFSAIAITYARLGKNLDTLLDRFHKESPPFRLSSSFIYRETSSGVTYYLPRPKEPPTNYPIGNDIKIAKDYKKLNFLDIKTWKSWYQDGGFDNTGLPKSLYSQCFEIEKHPKVAIDRITRSTNLYHTAFVRYRSEPHDKSGLYFLVEFTDRRLEDELKSVLELLGEEGLGGERSSGAGRFEPSWHELDEQWTQLLSFDDGNSQSLIRLYWDNPPISLDDSSYELQERGGWITSAAKNQRRKKVTMFAEGSVFQKAPIGKLADVTPHQFAQHRIYRSGIALSLPIKINLKEAL</sequence>
<dbReference type="Proteomes" id="UP001152872">
    <property type="component" value="Unassembled WGS sequence"/>
</dbReference>
<gene>
    <name evidence="7" type="primary">csm4</name>
    <name evidence="7" type="ORF">FEV09_20040</name>
</gene>
<feature type="domain" description="CRISPR type III-associated protein" evidence="5">
    <location>
        <begin position="142"/>
        <end position="217"/>
    </location>
</feature>
<dbReference type="GO" id="GO:0051607">
    <property type="term" value="P:defense response to virus"/>
    <property type="evidence" value="ECO:0007669"/>
    <property type="project" value="UniProtKB-KW"/>
</dbReference>
<protein>
    <recommendedName>
        <fullName evidence="2">CRISPR system Cms protein Csm4</fullName>
    </recommendedName>
</protein>